<evidence type="ECO:0000259" key="2">
    <source>
        <dbReference type="PROSITE" id="PS50076"/>
    </source>
</evidence>
<dbReference type="SMART" id="SM00271">
    <property type="entry name" value="DnaJ"/>
    <property type="match status" value="1"/>
</dbReference>
<dbReference type="RefSeq" id="WP_319807809.1">
    <property type="nucleotide sequence ID" value="NZ_CP107052.1"/>
</dbReference>
<dbReference type="CDD" id="cd06257">
    <property type="entry name" value="DnaJ"/>
    <property type="match status" value="1"/>
</dbReference>
<dbReference type="PRINTS" id="PR00625">
    <property type="entry name" value="JDOMAIN"/>
</dbReference>
<dbReference type="InterPro" id="IPR036869">
    <property type="entry name" value="J_dom_sf"/>
</dbReference>
<dbReference type="Pfam" id="PF00226">
    <property type="entry name" value="DnaJ"/>
    <property type="match status" value="1"/>
</dbReference>
<dbReference type="Proteomes" id="UP001163831">
    <property type="component" value="Chromosome"/>
</dbReference>
<reference evidence="3" key="1">
    <citation type="submission" date="2022-10" db="EMBL/GenBank/DDBJ databases">
        <title>Candidatus Kirkpatrella diaphorinas gen. nov., sp. nov., an uncultured endosymbiont identified in a population of Diaphorina citri from Hawaii.</title>
        <authorList>
            <person name="Henry E.M."/>
            <person name="Carlson C.R."/>
            <person name="Kuo Y.-W."/>
        </authorList>
    </citation>
    <scope>NUCLEOTIDE SEQUENCE</scope>
    <source>
        <strain evidence="3">CADCRV1</strain>
    </source>
</reference>
<gene>
    <name evidence="3" type="ORF">N5W20_02560</name>
</gene>
<proteinExistence type="predicted"/>
<organism evidence="3 4">
    <name type="scientific">Candidatus Kirkpatrickella diaphorinae</name>
    <dbReference type="NCBI Taxonomy" id="2984322"/>
    <lineage>
        <taxon>Bacteria</taxon>
        <taxon>Pseudomonadati</taxon>
        <taxon>Pseudomonadota</taxon>
        <taxon>Alphaproteobacteria</taxon>
        <taxon>Acetobacterales</taxon>
        <taxon>Acetobacteraceae</taxon>
        <taxon>Candidatus Kirkpatrickella</taxon>
    </lineage>
</organism>
<dbReference type="EMBL" id="CP107052">
    <property type="protein sequence ID" value="UYH52215.1"/>
    <property type="molecule type" value="Genomic_DNA"/>
</dbReference>
<keyword evidence="4" id="KW-1185">Reference proteome</keyword>
<sequence>MTKRRQTRHRAFDPDPDAPGRMCDMAGCTANAGYRAPKSRQTLREYYWFCLDHVREYNAKWDFYKGMTPIQIETHLQSDSSWQRPSWKLGSLGKPSKFEERLRDPLGLLSRARHARARSRPHDALERRAPKPIKQHLSALGLDWPLTMEELRAHYRNLARQHHPDANGSDPRAEARFKEINVAYTTIRAFLSAQ</sequence>
<name>A0ABY6GL83_9PROT</name>
<evidence type="ECO:0000256" key="1">
    <source>
        <dbReference type="ARBA" id="ARBA00023186"/>
    </source>
</evidence>
<dbReference type="PANTHER" id="PTHR44145:SF3">
    <property type="entry name" value="DNAJ HOMOLOG SUBFAMILY A MEMBER 3, MITOCHONDRIAL"/>
    <property type="match status" value="1"/>
</dbReference>
<dbReference type="PANTHER" id="PTHR44145">
    <property type="entry name" value="DNAJ HOMOLOG SUBFAMILY A MEMBER 3, MITOCHONDRIAL"/>
    <property type="match status" value="1"/>
</dbReference>
<dbReference type="InterPro" id="IPR001623">
    <property type="entry name" value="DnaJ_domain"/>
</dbReference>
<feature type="domain" description="J" evidence="2">
    <location>
        <begin position="135"/>
        <end position="194"/>
    </location>
</feature>
<evidence type="ECO:0000313" key="4">
    <source>
        <dbReference type="Proteomes" id="UP001163831"/>
    </source>
</evidence>
<keyword evidence="1" id="KW-0143">Chaperone</keyword>
<dbReference type="InterPro" id="IPR051938">
    <property type="entry name" value="Apopto_cytoskel_mod"/>
</dbReference>
<protein>
    <submittedName>
        <fullName evidence="3">J domain-containing protein</fullName>
    </submittedName>
</protein>
<evidence type="ECO:0000313" key="3">
    <source>
        <dbReference type="EMBL" id="UYH52215.1"/>
    </source>
</evidence>
<dbReference type="PROSITE" id="PS50076">
    <property type="entry name" value="DNAJ_2"/>
    <property type="match status" value="1"/>
</dbReference>
<dbReference type="SUPFAM" id="SSF46565">
    <property type="entry name" value="Chaperone J-domain"/>
    <property type="match status" value="1"/>
</dbReference>
<accession>A0ABY6GL83</accession>
<dbReference type="Gene3D" id="1.10.287.110">
    <property type="entry name" value="DnaJ domain"/>
    <property type="match status" value="1"/>
</dbReference>